<dbReference type="Ensembl" id="ENSPNYT00000002187.1">
    <property type="protein sequence ID" value="ENSPNYP00000002133.1"/>
    <property type="gene ID" value="ENSPNYG00000001696.1"/>
</dbReference>
<proteinExistence type="predicted"/>
<evidence type="ECO:0000256" key="1">
    <source>
        <dbReference type="SAM" id="Phobius"/>
    </source>
</evidence>
<feature type="transmembrane region" description="Helical" evidence="1">
    <location>
        <begin position="12"/>
        <end position="30"/>
    </location>
</feature>
<keyword evidence="1" id="KW-0472">Membrane</keyword>
<accession>A0A3B4EWQ3</accession>
<dbReference type="GeneTree" id="ENSGT00940000182271"/>
<keyword evidence="1" id="KW-1133">Transmembrane helix</keyword>
<dbReference type="AlphaFoldDB" id="A0A3B4EWQ3"/>
<protein>
    <submittedName>
        <fullName evidence="2">Uncharacterized protein</fullName>
    </submittedName>
</protein>
<keyword evidence="1" id="KW-0812">Transmembrane</keyword>
<name>A0A3B4EWQ3_9CICH</name>
<sequence length="81" mass="9211">MYYKLTGFTQKLMVSAPVASLTMIFLLHLTQWCKNAEFTILYCTCQVMLYLYLSPVKSDMTNPGSYHNTSMLALFGSIVLL</sequence>
<reference evidence="2" key="1">
    <citation type="submission" date="2023-09" db="UniProtKB">
        <authorList>
            <consortium name="Ensembl"/>
        </authorList>
    </citation>
    <scope>IDENTIFICATION</scope>
</reference>
<evidence type="ECO:0000313" key="2">
    <source>
        <dbReference type="Ensembl" id="ENSPNYP00000002133.1"/>
    </source>
</evidence>
<organism evidence="2">
    <name type="scientific">Pundamilia nyererei</name>
    <dbReference type="NCBI Taxonomy" id="303518"/>
    <lineage>
        <taxon>Eukaryota</taxon>
        <taxon>Metazoa</taxon>
        <taxon>Chordata</taxon>
        <taxon>Craniata</taxon>
        <taxon>Vertebrata</taxon>
        <taxon>Euteleostomi</taxon>
        <taxon>Actinopterygii</taxon>
        <taxon>Neopterygii</taxon>
        <taxon>Teleostei</taxon>
        <taxon>Neoteleostei</taxon>
        <taxon>Acanthomorphata</taxon>
        <taxon>Ovalentaria</taxon>
        <taxon>Cichlomorphae</taxon>
        <taxon>Cichliformes</taxon>
        <taxon>Cichlidae</taxon>
        <taxon>African cichlids</taxon>
        <taxon>Pseudocrenilabrinae</taxon>
        <taxon>Haplochromini</taxon>
        <taxon>Pundamilia</taxon>
    </lineage>
</organism>